<evidence type="ECO:0000313" key="3">
    <source>
        <dbReference type="Proteomes" id="UP000028045"/>
    </source>
</evidence>
<feature type="compositionally biased region" description="Basic and acidic residues" evidence="1">
    <location>
        <begin position="96"/>
        <end position="109"/>
    </location>
</feature>
<proteinExistence type="predicted"/>
<name>A0A084AUM0_STACB</name>
<sequence length="109" mass="11681">MNGGTNEEQLPRHKQNQGKGDMEVTTLNTSLTTNSSKQKLNPYYIIHQQTHSSWVSCGRNVSAAAASARASTQTDTACEGALGGSPWADSAASSTERVRTPASDDRWLV</sequence>
<gene>
    <name evidence="2" type="ORF">S7711_10688</name>
</gene>
<reference evidence="2 3" key="1">
    <citation type="journal article" date="2014" name="BMC Genomics">
        <title>Comparative genome sequencing reveals chemotype-specific gene clusters in the toxigenic black mold Stachybotrys.</title>
        <authorList>
            <person name="Semeiks J."/>
            <person name="Borek D."/>
            <person name="Otwinowski Z."/>
            <person name="Grishin N.V."/>
        </authorList>
    </citation>
    <scope>NUCLEOTIDE SEQUENCE [LARGE SCALE GENOMIC DNA]</scope>
    <source>
        <strain evidence="3">CBS 109288 / IBT 7711</strain>
    </source>
</reference>
<dbReference type="EMBL" id="KL648554">
    <property type="protein sequence ID" value="KEY68999.1"/>
    <property type="molecule type" value="Genomic_DNA"/>
</dbReference>
<feature type="region of interest" description="Disordered" evidence="1">
    <location>
        <begin position="1"/>
        <end position="26"/>
    </location>
</feature>
<keyword evidence="3" id="KW-1185">Reference proteome</keyword>
<feature type="region of interest" description="Disordered" evidence="1">
    <location>
        <begin position="70"/>
        <end position="109"/>
    </location>
</feature>
<organism evidence="2 3">
    <name type="scientific">Stachybotrys chartarum (strain CBS 109288 / IBT 7711)</name>
    <name type="common">Toxic black mold</name>
    <name type="synonym">Stilbospora chartarum</name>
    <dbReference type="NCBI Taxonomy" id="1280523"/>
    <lineage>
        <taxon>Eukaryota</taxon>
        <taxon>Fungi</taxon>
        <taxon>Dikarya</taxon>
        <taxon>Ascomycota</taxon>
        <taxon>Pezizomycotina</taxon>
        <taxon>Sordariomycetes</taxon>
        <taxon>Hypocreomycetidae</taxon>
        <taxon>Hypocreales</taxon>
        <taxon>Stachybotryaceae</taxon>
        <taxon>Stachybotrys</taxon>
    </lineage>
</organism>
<dbReference type="AlphaFoldDB" id="A0A084AUM0"/>
<dbReference type="Proteomes" id="UP000028045">
    <property type="component" value="Unassembled WGS sequence"/>
</dbReference>
<dbReference type="HOGENOM" id="CLU_2185659_0_0_1"/>
<accession>A0A084AUM0</accession>
<evidence type="ECO:0000313" key="2">
    <source>
        <dbReference type="EMBL" id="KEY68999.1"/>
    </source>
</evidence>
<protein>
    <submittedName>
        <fullName evidence="2">Uncharacterized protein</fullName>
    </submittedName>
</protein>
<evidence type="ECO:0000256" key="1">
    <source>
        <dbReference type="SAM" id="MobiDB-lite"/>
    </source>
</evidence>